<accession>A0A1R3R658</accession>
<proteinExistence type="predicted"/>
<dbReference type="InterPro" id="IPR000210">
    <property type="entry name" value="BTB/POZ_dom"/>
</dbReference>
<dbReference type="InterPro" id="IPR011333">
    <property type="entry name" value="SKP1/BTB/POZ_sf"/>
</dbReference>
<sequence length="339" mass="39788">MKVERARLTNATDYFRAMFLRQCWKEAKSPESITLEDDNLTAMELLLRQIHGTLSDMPKRHISVAELWHLVMACDKYGIDPKTLTKLFDDWYHAAKTQDEHMNLRHLKFQMEVAFPCYAFDSAAAFQDVTKTLAYMSVGHIVERNPTNVRQMHMPPRVLQQLNAARGRLRNILHKGLFDKLGEIVANGDCACKEVTVFEYLRELSRIKVWPLEDSLKDQSINDILVQLRRFDSTRMRQYEAQSPKYLGQWERRCDSCSHAWQSVVTLAAHRVAKYFDGLCLDCMDSSKNLREGGDKDDDYWHYHEVYERYDGNCRITHGQPTWYFSFMGRREKRTLIAD</sequence>
<name>A0A1R3R658_ASPC5</name>
<reference evidence="3" key="1">
    <citation type="journal article" date="2017" name="Genome Biol.">
        <title>Comparative genomics reveals high biological diversity and specific adaptations in the industrially and medically important fungal genus Aspergillus.</title>
        <authorList>
            <person name="de Vries R.P."/>
            <person name="Riley R."/>
            <person name="Wiebenga A."/>
            <person name="Aguilar-Osorio G."/>
            <person name="Amillis S."/>
            <person name="Uchima C.A."/>
            <person name="Anderluh G."/>
            <person name="Asadollahi M."/>
            <person name="Askin M."/>
            <person name="Barry K."/>
            <person name="Battaglia E."/>
            <person name="Bayram O."/>
            <person name="Benocci T."/>
            <person name="Braus-Stromeyer S.A."/>
            <person name="Caldana C."/>
            <person name="Canovas D."/>
            <person name="Cerqueira G.C."/>
            <person name="Chen F."/>
            <person name="Chen W."/>
            <person name="Choi C."/>
            <person name="Clum A."/>
            <person name="Dos Santos R.A."/>
            <person name="Damasio A.R."/>
            <person name="Diallinas G."/>
            <person name="Emri T."/>
            <person name="Fekete E."/>
            <person name="Flipphi M."/>
            <person name="Freyberg S."/>
            <person name="Gallo A."/>
            <person name="Gournas C."/>
            <person name="Habgood R."/>
            <person name="Hainaut M."/>
            <person name="Harispe M.L."/>
            <person name="Henrissat B."/>
            <person name="Hilden K.S."/>
            <person name="Hope R."/>
            <person name="Hossain A."/>
            <person name="Karabika E."/>
            <person name="Karaffa L."/>
            <person name="Karanyi Z."/>
            <person name="Krasevec N."/>
            <person name="Kuo A."/>
            <person name="Kusch H."/>
            <person name="LaButti K."/>
            <person name="Lagendijk E.L."/>
            <person name="Lapidus A."/>
            <person name="Levasseur A."/>
            <person name="Lindquist E."/>
            <person name="Lipzen A."/>
            <person name="Logrieco A.F."/>
            <person name="MacCabe A."/>
            <person name="Maekelae M.R."/>
            <person name="Malavazi I."/>
            <person name="Melin P."/>
            <person name="Meyer V."/>
            <person name="Mielnichuk N."/>
            <person name="Miskei M."/>
            <person name="Molnar A.P."/>
            <person name="Mule G."/>
            <person name="Ngan C.Y."/>
            <person name="Orejas M."/>
            <person name="Orosz E."/>
            <person name="Ouedraogo J.P."/>
            <person name="Overkamp K.M."/>
            <person name="Park H.-S."/>
            <person name="Perrone G."/>
            <person name="Piumi F."/>
            <person name="Punt P.J."/>
            <person name="Ram A.F."/>
            <person name="Ramon A."/>
            <person name="Rauscher S."/>
            <person name="Record E."/>
            <person name="Riano-Pachon D.M."/>
            <person name="Robert V."/>
            <person name="Roehrig J."/>
            <person name="Ruller R."/>
            <person name="Salamov A."/>
            <person name="Salih N.S."/>
            <person name="Samson R.A."/>
            <person name="Sandor E."/>
            <person name="Sanguinetti M."/>
            <person name="Schuetze T."/>
            <person name="Sepcic K."/>
            <person name="Shelest E."/>
            <person name="Sherlock G."/>
            <person name="Sophianopoulou V."/>
            <person name="Squina F.M."/>
            <person name="Sun H."/>
            <person name="Susca A."/>
            <person name="Todd R.B."/>
            <person name="Tsang A."/>
            <person name="Unkles S.E."/>
            <person name="van de Wiele N."/>
            <person name="van Rossen-Uffink D."/>
            <person name="Oliveira J.V."/>
            <person name="Vesth T.C."/>
            <person name="Visser J."/>
            <person name="Yu J.-H."/>
            <person name="Zhou M."/>
            <person name="Andersen M.R."/>
            <person name="Archer D.B."/>
            <person name="Baker S.E."/>
            <person name="Benoit I."/>
            <person name="Brakhage A.A."/>
            <person name="Braus G.H."/>
            <person name="Fischer R."/>
            <person name="Frisvad J.C."/>
            <person name="Goldman G.H."/>
            <person name="Houbraken J."/>
            <person name="Oakley B."/>
            <person name="Pocsi I."/>
            <person name="Scazzocchio C."/>
            <person name="Seiboth B."/>
            <person name="vanKuyk P.A."/>
            <person name="Wortman J."/>
            <person name="Dyer P.S."/>
            <person name="Grigoriev I.V."/>
        </authorList>
    </citation>
    <scope>NUCLEOTIDE SEQUENCE [LARGE SCALE GENOMIC DNA]</scope>
    <source>
        <strain evidence="3">ITEM 5010</strain>
    </source>
</reference>
<dbReference type="Proteomes" id="UP000188318">
    <property type="component" value="Unassembled WGS sequence"/>
</dbReference>
<evidence type="ECO:0000259" key="1">
    <source>
        <dbReference type="PROSITE" id="PS50097"/>
    </source>
</evidence>
<organism evidence="2 3">
    <name type="scientific">Aspergillus carbonarius (strain ITEM 5010)</name>
    <dbReference type="NCBI Taxonomy" id="602072"/>
    <lineage>
        <taxon>Eukaryota</taxon>
        <taxon>Fungi</taxon>
        <taxon>Dikarya</taxon>
        <taxon>Ascomycota</taxon>
        <taxon>Pezizomycotina</taxon>
        <taxon>Eurotiomycetes</taxon>
        <taxon>Eurotiomycetidae</taxon>
        <taxon>Eurotiales</taxon>
        <taxon>Aspergillaceae</taxon>
        <taxon>Aspergillus</taxon>
        <taxon>Aspergillus subgen. Circumdati</taxon>
    </lineage>
</organism>
<evidence type="ECO:0000313" key="3">
    <source>
        <dbReference type="Proteomes" id="UP000188318"/>
    </source>
</evidence>
<keyword evidence="3" id="KW-1185">Reference proteome</keyword>
<evidence type="ECO:0000313" key="2">
    <source>
        <dbReference type="EMBL" id="OOF89957.1"/>
    </source>
</evidence>
<gene>
    <name evidence="2" type="ORF">ASPCADRAFT_60447</name>
</gene>
<dbReference type="EMBL" id="KV907636">
    <property type="protein sequence ID" value="OOF89957.1"/>
    <property type="molecule type" value="Genomic_DNA"/>
</dbReference>
<dbReference type="Gene3D" id="3.30.710.10">
    <property type="entry name" value="Potassium Channel Kv1.1, Chain A"/>
    <property type="match status" value="1"/>
</dbReference>
<dbReference type="OMA" id="WFARWIK"/>
<dbReference type="VEuPathDB" id="FungiDB:ASPCADRAFT_60447"/>
<dbReference type="OrthoDB" id="268428at2759"/>
<protein>
    <recommendedName>
        <fullName evidence="1">BTB domain-containing protein</fullName>
    </recommendedName>
</protein>
<dbReference type="STRING" id="602072.A0A1R3R658"/>
<feature type="domain" description="BTB" evidence="1">
    <location>
        <begin position="1"/>
        <end position="59"/>
    </location>
</feature>
<dbReference type="PROSITE" id="PS50097">
    <property type="entry name" value="BTB"/>
    <property type="match status" value="1"/>
</dbReference>
<dbReference type="SUPFAM" id="SSF54695">
    <property type="entry name" value="POZ domain"/>
    <property type="match status" value="1"/>
</dbReference>
<dbReference type="AlphaFoldDB" id="A0A1R3R658"/>